<dbReference type="InterPro" id="IPR005545">
    <property type="entry name" value="YCII"/>
</dbReference>
<gene>
    <name evidence="4" type="ORF">OV287_19535</name>
</gene>
<dbReference type="RefSeq" id="WP_267535551.1">
    <property type="nucleotide sequence ID" value="NZ_JAPNKA010000001.1"/>
</dbReference>
<dbReference type="Pfam" id="PF03795">
    <property type="entry name" value="YCII"/>
    <property type="match status" value="1"/>
</dbReference>
<dbReference type="Proteomes" id="UP001207654">
    <property type="component" value="Unassembled WGS sequence"/>
</dbReference>
<evidence type="ECO:0000256" key="2">
    <source>
        <dbReference type="SAM" id="SignalP"/>
    </source>
</evidence>
<proteinExistence type="inferred from homology"/>
<sequence length="159" mass="17232">MTTPTLPRPAALAALLCCALFAGAAGAQGAPTGAAPKDKPPKAKAAPQMDFEKHYLVILRRGPSWTPEVTPEAERIQSEHIAHLTRMAETGKLVIAGPFGEQQDPTFRGMCLYKTGTLEEARKLAEEDPAVKTGRLKVEVMAWYTEKGYMAFPKAKPVK</sequence>
<keyword evidence="5" id="KW-1185">Reference proteome</keyword>
<name>A0ABT4A6Q7_9BACT</name>
<evidence type="ECO:0000256" key="1">
    <source>
        <dbReference type="ARBA" id="ARBA00007689"/>
    </source>
</evidence>
<keyword evidence="2" id="KW-0732">Signal</keyword>
<dbReference type="SUPFAM" id="SSF54909">
    <property type="entry name" value="Dimeric alpha+beta barrel"/>
    <property type="match status" value="1"/>
</dbReference>
<comment type="caution">
    <text evidence="4">The sequence shown here is derived from an EMBL/GenBank/DDBJ whole genome shotgun (WGS) entry which is preliminary data.</text>
</comment>
<evidence type="ECO:0000259" key="3">
    <source>
        <dbReference type="Pfam" id="PF03795"/>
    </source>
</evidence>
<dbReference type="InterPro" id="IPR011008">
    <property type="entry name" value="Dimeric_a/b-barrel"/>
</dbReference>
<evidence type="ECO:0000313" key="5">
    <source>
        <dbReference type="Proteomes" id="UP001207654"/>
    </source>
</evidence>
<feature type="domain" description="YCII-related" evidence="3">
    <location>
        <begin position="67"/>
        <end position="143"/>
    </location>
</feature>
<feature type="signal peptide" evidence="2">
    <location>
        <begin position="1"/>
        <end position="24"/>
    </location>
</feature>
<evidence type="ECO:0000313" key="4">
    <source>
        <dbReference type="EMBL" id="MCY1076674.1"/>
    </source>
</evidence>
<protein>
    <submittedName>
        <fullName evidence="4">YciI family protein</fullName>
    </submittedName>
</protein>
<dbReference type="Gene3D" id="3.30.70.1060">
    <property type="entry name" value="Dimeric alpha+beta barrel"/>
    <property type="match status" value="1"/>
</dbReference>
<reference evidence="4 5" key="1">
    <citation type="submission" date="2022-11" db="EMBL/GenBank/DDBJ databases">
        <title>Minimal conservation of predation-associated metabolite biosynthetic gene clusters underscores biosynthetic potential of Myxococcota including descriptions for ten novel species: Archangium lansinium sp. nov., Myxococcus landrumus sp. nov., Nannocystis bai.</title>
        <authorList>
            <person name="Ahearne A."/>
            <person name="Stevens C."/>
            <person name="Phillips K."/>
        </authorList>
    </citation>
    <scope>NUCLEOTIDE SEQUENCE [LARGE SCALE GENOMIC DNA]</scope>
    <source>
        <strain evidence="4 5">MIWBW</strain>
    </source>
</reference>
<dbReference type="EMBL" id="JAPNKA010000001">
    <property type="protein sequence ID" value="MCY1076674.1"/>
    <property type="molecule type" value="Genomic_DNA"/>
</dbReference>
<organism evidence="4 5">
    <name type="scientific">Archangium lansingense</name>
    <dbReference type="NCBI Taxonomy" id="2995310"/>
    <lineage>
        <taxon>Bacteria</taxon>
        <taxon>Pseudomonadati</taxon>
        <taxon>Myxococcota</taxon>
        <taxon>Myxococcia</taxon>
        <taxon>Myxococcales</taxon>
        <taxon>Cystobacterineae</taxon>
        <taxon>Archangiaceae</taxon>
        <taxon>Archangium</taxon>
    </lineage>
</organism>
<feature type="chain" id="PRO_5045406890" evidence="2">
    <location>
        <begin position="25"/>
        <end position="159"/>
    </location>
</feature>
<comment type="similarity">
    <text evidence="1">Belongs to the YciI family.</text>
</comment>
<accession>A0ABT4A6Q7</accession>